<dbReference type="GO" id="GO:0016538">
    <property type="term" value="F:cyclin-dependent protein serine/threonine kinase regulator activity"/>
    <property type="evidence" value="ECO:0007669"/>
    <property type="project" value="InterPro"/>
</dbReference>
<dbReference type="InterPro" id="IPR006671">
    <property type="entry name" value="Cyclin_N"/>
</dbReference>
<dbReference type="PIRSF" id="PIRSF036580">
    <property type="entry name" value="Cyclin_L"/>
    <property type="match status" value="1"/>
</dbReference>
<dbReference type="SMART" id="SM00385">
    <property type="entry name" value="CYCLIN"/>
    <property type="match status" value="2"/>
</dbReference>
<reference evidence="4" key="1">
    <citation type="submission" date="2021-08" db="EMBL/GenBank/DDBJ databases">
        <title>WGS assembly of Ceratopteris richardii.</title>
        <authorList>
            <person name="Marchant D.B."/>
            <person name="Chen G."/>
            <person name="Jenkins J."/>
            <person name="Shu S."/>
            <person name="Leebens-Mack J."/>
            <person name="Grimwood J."/>
            <person name="Schmutz J."/>
            <person name="Soltis P."/>
            <person name="Soltis D."/>
            <person name="Chen Z.-H."/>
        </authorList>
    </citation>
    <scope>NUCLEOTIDE SEQUENCE</scope>
    <source>
        <strain evidence="4">Whitten #5841</strain>
        <tissue evidence="4">Leaf</tissue>
    </source>
</reference>
<dbReference type="InterPro" id="IPR043198">
    <property type="entry name" value="Cyclin/Ssn8"/>
</dbReference>
<keyword evidence="5" id="KW-1185">Reference proteome</keyword>
<dbReference type="Proteomes" id="UP000825935">
    <property type="component" value="Chromosome 2"/>
</dbReference>
<name>A0A8T2V566_CERRI</name>
<dbReference type="AlphaFoldDB" id="A0A8T2V566"/>
<feature type="domain" description="Cyclin-like" evidence="3">
    <location>
        <begin position="68"/>
        <end position="162"/>
    </location>
</feature>
<dbReference type="OrthoDB" id="79090at2759"/>
<sequence length="407" mass="46202">MPGSSQLLGPTTHERNDLKIVSEHVNRYNLCSKGDYYIARAEIEGRSPSQKDGIDSSKEYELRKSYCTFLKDLGGKLRMPHIVIATSTVFSHRFFLHQSHCKNDRFTIATACMFLAGKVEEARRTLEDVVLVSYCLQNKDNPMASQEFKETEVCERQKELVLLAEHMVLVTLDFELKVRHPHSFVLLAASELKISCQGLVPVSYIILNDVLYTTLCLQFRPQHIAVSALLLAAKLLKFKFPVKNWWKRFCVTRHQLDEICNQILELYEMERMPYSMVPSGSSSSSVDDKSTFLRGPASGITTVSCQNHHTEQDLLTDDREAIKNVCVVERSHHKFTSSAQVAGPVDYHRPQMGFKEASDVCIEETDLAFRETKTPARKKRPHKGYADLQAGNRQKIAATAEKTSDLL</sequence>
<protein>
    <recommendedName>
        <fullName evidence="3">Cyclin-like domain-containing protein</fullName>
    </recommendedName>
</protein>
<dbReference type="GO" id="GO:0006357">
    <property type="term" value="P:regulation of transcription by RNA polymerase II"/>
    <property type="evidence" value="ECO:0007669"/>
    <property type="project" value="InterPro"/>
</dbReference>
<dbReference type="PANTHER" id="PTHR10026">
    <property type="entry name" value="CYCLIN"/>
    <property type="match status" value="1"/>
</dbReference>
<proteinExistence type="inferred from homology"/>
<dbReference type="Pfam" id="PF00134">
    <property type="entry name" value="Cyclin_N"/>
    <property type="match status" value="1"/>
</dbReference>
<accession>A0A8T2V566</accession>
<comment type="caution">
    <text evidence="4">The sequence shown here is derived from an EMBL/GenBank/DDBJ whole genome shotgun (WGS) entry which is preliminary data.</text>
</comment>
<feature type="region of interest" description="Disordered" evidence="2">
    <location>
        <begin position="372"/>
        <end position="407"/>
    </location>
</feature>
<gene>
    <name evidence="4" type="ORF">KP509_02G041600</name>
</gene>
<feature type="domain" description="Cyclin-like" evidence="3">
    <location>
        <begin position="183"/>
        <end position="265"/>
    </location>
</feature>
<dbReference type="Gene3D" id="1.10.472.10">
    <property type="entry name" value="Cyclin-like"/>
    <property type="match status" value="2"/>
</dbReference>
<organism evidence="4 5">
    <name type="scientific">Ceratopteris richardii</name>
    <name type="common">Triangle waterfern</name>
    <dbReference type="NCBI Taxonomy" id="49495"/>
    <lineage>
        <taxon>Eukaryota</taxon>
        <taxon>Viridiplantae</taxon>
        <taxon>Streptophyta</taxon>
        <taxon>Embryophyta</taxon>
        <taxon>Tracheophyta</taxon>
        <taxon>Polypodiopsida</taxon>
        <taxon>Polypodiidae</taxon>
        <taxon>Polypodiales</taxon>
        <taxon>Pteridineae</taxon>
        <taxon>Pteridaceae</taxon>
        <taxon>Parkerioideae</taxon>
        <taxon>Ceratopteris</taxon>
    </lineage>
</organism>
<evidence type="ECO:0000259" key="3">
    <source>
        <dbReference type="SMART" id="SM00385"/>
    </source>
</evidence>
<keyword evidence="1" id="KW-0195">Cyclin</keyword>
<evidence type="ECO:0000313" key="4">
    <source>
        <dbReference type="EMBL" id="KAH7443597.1"/>
    </source>
</evidence>
<dbReference type="EMBL" id="CM035407">
    <property type="protein sequence ID" value="KAH7443597.1"/>
    <property type="molecule type" value="Genomic_DNA"/>
</dbReference>
<evidence type="ECO:0000256" key="2">
    <source>
        <dbReference type="SAM" id="MobiDB-lite"/>
    </source>
</evidence>
<dbReference type="SUPFAM" id="SSF47954">
    <property type="entry name" value="Cyclin-like"/>
    <property type="match status" value="2"/>
</dbReference>
<dbReference type="InterPro" id="IPR036915">
    <property type="entry name" value="Cyclin-like_sf"/>
</dbReference>
<evidence type="ECO:0000313" key="5">
    <source>
        <dbReference type="Proteomes" id="UP000825935"/>
    </source>
</evidence>
<comment type="similarity">
    <text evidence="1">Belongs to the cyclin family.</text>
</comment>
<evidence type="ECO:0000256" key="1">
    <source>
        <dbReference type="RuleBase" id="RU000383"/>
    </source>
</evidence>
<dbReference type="InterPro" id="IPR013763">
    <property type="entry name" value="Cyclin-like_dom"/>
</dbReference>